<protein>
    <recommendedName>
        <fullName evidence="10">ethanolamine-phosphate cytidylyltransferase</fullName>
        <ecNumber evidence="10">2.7.7.14</ecNumber>
    </recommendedName>
    <alternativeName>
        <fullName evidence="11">CTP:phosphoethanolamine cytidylyltransferase</fullName>
    </alternativeName>
</protein>
<dbReference type="NCBIfam" id="TIGR00125">
    <property type="entry name" value="cyt_tran_rel"/>
    <property type="match status" value="1"/>
</dbReference>
<evidence type="ECO:0000313" key="13">
    <source>
        <dbReference type="EMBL" id="SFL11488.1"/>
    </source>
</evidence>
<evidence type="ECO:0000259" key="12">
    <source>
        <dbReference type="Pfam" id="PF01467"/>
    </source>
</evidence>
<dbReference type="InterPro" id="IPR044608">
    <property type="entry name" value="Ect1/PCYT2"/>
</dbReference>
<dbReference type="STRING" id="414703.SAMN04488125_10942"/>
<evidence type="ECO:0000256" key="11">
    <source>
        <dbReference type="ARBA" id="ARBA00031473"/>
    </source>
</evidence>
<comment type="pathway">
    <text evidence="9">Phospholipid metabolism; phosphatidylethanolamine biosynthesis; phosphatidylethanolamine from ethanolamine: step 2/3.</text>
</comment>
<evidence type="ECO:0000256" key="6">
    <source>
        <dbReference type="ARBA" id="ARBA00023098"/>
    </source>
</evidence>
<evidence type="ECO:0000256" key="10">
    <source>
        <dbReference type="ARBA" id="ARBA00024221"/>
    </source>
</evidence>
<keyword evidence="6" id="KW-0443">Lipid metabolism</keyword>
<evidence type="ECO:0000256" key="1">
    <source>
        <dbReference type="ARBA" id="ARBA00005189"/>
    </source>
</evidence>
<feature type="domain" description="Cytidyltransferase-like" evidence="12">
    <location>
        <begin position="11"/>
        <end position="132"/>
    </location>
</feature>
<evidence type="ECO:0000256" key="3">
    <source>
        <dbReference type="ARBA" id="ARBA00022516"/>
    </source>
</evidence>
<dbReference type="GO" id="GO:0004306">
    <property type="term" value="F:ethanolamine-phosphate cytidylyltransferase activity"/>
    <property type="evidence" value="ECO:0007669"/>
    <property type="project" value="UniProtKB-EC"/>
</dbReference>
<dbReference type="RefSeq" id="WP_165616449.1">
    <property type="nucleotide sequence ID" value="NZ_FOSV01000009.1"/>
</dbReference>
<dbReference type="EC" id="2.7.7.14" evidence="10"/>
<dbReference type="AlphaFoldDB" id="A0A1I4F0J8"/>
<name>A0A1I4F0J8_9HYPH</name>
<accession>A0A1I4F0J8</accession>
<sequence length="150" mass="16170">MTSVYAKVVVDLFHPGHVRFFAAARALGDRLTVCVVPDARVAAYKGRPPLLTLEERVEMVASCRHVDAVVTDGPKVIDRAFLARFGHDLYAYGGADAAELAVKRADCADLPEAMRAEIPYTPGISSTLLRRRLADQIGGSPTGPAPSRPR</sequence>
<dbReference type="InterPro" id="IPR004821">
    <property type="entry name" value="Cyt_trans-like"/>
</dbReference>
<evidence type="ECO:0000256" key="8">
    <source>
        <dbReference type="ARBA" id="ARBA00023264"/>
    </source>
</evidence>
<dbReference type="SUPFAM" id="SSF52374">
    <property type="entry name" value="Nucleotidylyl transferase"/>
    <property type="match status" value="1"/>
</dbReference>
<dbReference type="Gene3D" id="3.40.50.620">
    <property type="entry name" value="HUPs"/>
    <property type="match status" value="1"/>
</dbReference>
<keyword evidence="3" id="KW-0444">Lipid biosynthesis</keyword>
<dbReference type="GO" id="GO:0005737">
    <property type="term" value="C:cytoplasm"/>
    <property type="evidence" value="ECO:0007669"/>
    <property type="project" value="TreeGrafter"/>
</dbReference>
<reference evidence="14" key="1">
    <citation type="submission" date="2016-10" db="EMBL/GenBank/DDBJ databases">
        <authorList>
            <person name="Varghese N."/>
            <person name="Submissions S."/>
        </authorList>
    </citation>
    <scope>NUCLEOTIDE SEQUENCE [LARGE SCALE GENOMIC DNA]</scope>
    <source>
        <strain evidence="14">CGMCC 1.6474</strain>
    </source>
</reference>
<keyword evidence="4 13" id="KW-0808">Transferase</keyword>
<evidence type="ECO:0000256" key="7">
    <source>
        <dbReference type="ARBA" id="ARBA00023209"/>
    </source>
</evidence>
<dbReference type="PANTHER" id="PTHR45780:SF2">
    <property type="entry name" value="ETHANOLAMINE-PHOSPHATE CYTIDYLYLTRANSFERASE"/>
    <property type="match status" value="1"/>
</dbReference>
<proteinExistence type="inferred from homology"/>
<dbReference type="EMBL" id="FOSV01000009">
    <property type="protein sequence ID" value="SFL11488.1"/>
    <property type="molecule type" value="Genomic_DNA"/>
</dbReference>
<dbReference type="PANTHER" id="PTHR45780">
    <property type="entry name" value="ETHANOLAMINE-PHOSPHATE CYTIDYLYLTRANSFERASE"/>
    <property type="match status" value="1"/>
</dbReference>
<evidence type="ECO:0000256" key="5">
    <source>
        <dbReference type="ARBA" id="ARBA00022695"/>
    </source>
</evidence>
<evidence type="ECO:0000256" key="4">
    <source>
        <dbReference type="ARBA" id="ARBA00022679"/>
    </source>
</evidence>
<comment type="similarity">
    <text evidence="2">Belongs to the cytidylyltransferase family.</text>
</comment>
<evidence type="ECO:0000256" key="9">
    <source>
        <dbReference type="ARBA" id="ARBA00024191"/>
    </source>
</evidence>
<evidence type="ECO:0000256" key="2">
    <source>
        <dbReference type="ARBA" id="ARBA00010101"/>
    </source>
</evidence>
<dbReference type="GO" id="GO:0006646">
    <property type="term" value="P:phosphatidylethanolamine biosynthetic process"/>
    <property type="evidence" value="ECO:0007669"/>
    <property type="project" value="InterPro"/>
</dbReference>
<keyword evidence="8" id="KW-1208">Phospholipid metabolism</keyword>
<evidence type="ECO:0000313" key="14">
    <source>
        <dbReference type="Proteomes" id="UP000198804"/>
    </source>
</evidence>
<organism evidence="13 14">
    <name type="scientific">Methylorubrum salsuginis</name>
    <dbReference type="NCBI Taxonomy" id="414703"/>
    <lineage>
        <taxon>Bacteria</taxon>
        <taxon>Pseudomonadati</taxon>
        <taxon>Pseudomonadota</taxon>
        <taxon>Alphaproteobacteria</taxon>
        <taxon>Hyphomicrobiales</taxon>
        <taxon>Methylobacteriaceae</taxon>
        <taxon>Methylorubrum</taxon>
    </lineage>
</organism>
<keyword evidence="5 13" id="KW-0548">Nucleotidyltransferase</keyword>
<keyword evidence="14" id="KW-1185">Reference proteome</keyword>
<dbReference type="Proteomes" id="UP000198804">
    <property type="component" value="Unassembled WGS sequence"/>
</dbReference>
<dbReference type="Pfam" id="PF01467">
    <property type="entry name" value="CTP_transf_like"/>
    <property type="match status" value="1"/>
</dbReference>
<dbReference type="InterPro" id="IPR014729">
    <property type="entry name" value="Rossmann-like_a/b/a_fold"/>
</dbReference>
<gene>
    <name evidence="13" type="ORF">SAMN04488125_10942</name>
</gene>
<keyword evidence="7" id="KW-0594">Phospholipid biosynthesis</keyword>
<comment type="pathway">
    <text evidence="1">Lipid metabolism.</text>
</comment>